<feature type="region of interest" description="Disordered" evidence="6">
    <location>
        <begin position="180"/>
        <end position="199"/>
    </location>
</feature>
<evidence type="ECO:0000256" key="1">
    <source>
        <dbReference type="ARBA" id="ARBA00022475"/>
    </source>
</evidence>
<comment type="subcellular location">
    <subcellularLocation>
        <location evidence="5">Cell inner membrane</location>
        <topology evidence="5">Multi-pass membrane protein</topology>
    </subcellularLocation>
</comment>
<comment type="function">
    <text evidence="5">Plays a role in cell envelope biogenesis, maintenance of cell envelope integrity and membrane homeostasis.</text>
</comment>
<feature type="transmembrane region" description="Helical" evidence="5">
    <location>
        <begin position="52"/>
        <end position="68"/>
    </location>
</feature>
<name>A0A1H3QPV7_9BURK</name>
<dbReference type="NCBIfam" id="TIGR00997">
    <property type="entry name" value="ispZ"/>
    <property type="match status" value="1"/>
</dbReference>
<keyword evidence="3 5" id="KW-1133">Transmembrane helix</keyword>
<evidence type="ECO:0000313" key="8">
    <source>
        <dbReference type="Proteomes" id="UP000183417"/>
    </source>
</evidence>
<feature type="transmembrane region" description="Helical" evidence="5">
    <location>
        <begin position="121"/>
        <end position="141"/>
    </location>
</feature>
<organism evidence="7 8">
    <name type="scientific">Delftia lacustris</name>
    <dbReference type="NCBI Taxonomy" id="558537"/>
    <lineage>
        <taxon>Bacteria</taxon>
        <taxon>Pseudomonadati</taxon>
        <taxon>Pseudomonadota</taxon>
        <taxon>Betaproteobacteria</taxon>
        <taxon>Burkholderiales</taxon>
        <taxon>Comamonadaceae</taxon>
        <taxon>Delftia</taxon>
    </lineage>
</organism>
<keyword evidence="4 5" id="KW-0472">Membrane</keyword>
<evidence type="ECO:0000256" key="4">
    <source>
        <dbReference type="ARBA" id="ARBA00023136"/>
    </source>
</evidence>
<dbReference type="HAMAP" id="MF_00189">
    <property type="entry name" value="YciB"/>
    <property type="match status" value="1"/>
</dbReference>
<dbReference type="InterPro" id="IPR006008">
    <property type="entry name" value="YciB"/>
</dbReference>
<protein>
    <recommendedName>
        <fullName evidence="5">Inner membrane-spanning protein YciB</fullName>
    </recommendedName>
</protein>
<gene>
    <name evidence="5" type="primary">yciB</name>
    <name evidence="7" type="ORF">SAMN05421547_11330</name>
</gene>
<feature type="transmembrane region" description="Helical" evidence="5">
    <location>
        <begin position="80"/>
        <end position="100"/>
    </location>
</feature>
<dbReference type="Proteomes" id="UP000183417">
    <property type="component" value="Unassembled WGS sequence"/>
</dbReference>
<dbReference type="PANTHER" id="PTHR36917:SF1">
    <property type="entry name" value="INNER MEMBRANE-SPANNING PROTEIN YCIB"/>
    <property type="match status" value="1"/>
</dbReference>
<evidence type="ECO:0000256" key="2">
    <source>
        <dbReference type="ARBA" id="ARBA00022692"/>
    </source>
</evidence>
<sequence>MKLLIDFFPIILFFVAFKVWGIYTATAVAIVATIAQIAYLRVRHGKVEPMQWVSLGVIVLFGGATLLAHNDTFIKWKPTVLYWLMGGALVIGQLVFRKNLLRSVMGAQLQLPDNAWRTMNWSWAAFFAVMGALNLVIAYRFDTDTWVNFKLFGGMGLMLVFVIGQAIYMSRFMQEDKGEAAAATPDALPPSGVQQDKQP</sequence>
<keyword evidence="2 5" id="KW-0812">Transmembrane</keyword>
<keyword evidence="1 5" id="KW-1003">Cell membrane</keyword>
<dbReference type="GO" id="GO:0005886">
    <property type="term" value="C:plasma membrane"/>
    <property type="evidence" value="ECO:0007669"/>
    <property type="project" value="UniProtKB-SubCell"/>
</dbReference>
<dbReference type="EMBL" id="FNPE01000013">
    <property type="protein sequence ID" value="SDZ14749.1"/>
    <property type="molecule type" value="Genomic_DNA"/>
</dbReference>
<dbReference type="AlphaFoldDB" id="A0A1H3QPV7"/>
<feature type="transmembrane region" description="Helical" evidence="5">
    <location>
        <begin position="147"/>
        <end position="168"/>
    </location>
</feature>
<dbReference type="Pfam" id="PF04279">
    <property type="entry name" value="IspA"/>
    <property type="match status" value="1"/>
</dbReference>
<dbReference type="PANTHER" id="PTHR36917">
    <property type="entry name" value="INTRACELLULAR SEPTATION PROTEIN A-RELATED"/>
    <property type="match status" value="1"/>
</dbReference>
<proteinExistence type="inferred from homology"/>
<comment type="similarity">
    <text evidence="5">Belongs to the YciB family.</text>
</comment>
<reference evidence="7 8" key="1">
    <citation type="submission" date="2016-10" db="EMBL/GenBank/DDBJ databases">
        <authorList>
            <person name="de Groot N.N."/>
        </authorList>
    </citation>
    <scope>NUCLEOTIDE SEQUENCE [LARGE SCALE GENOMIC DNA]</scope>
    <source>
        <strain evidence="7 8">LMG 24775</strain>
    </source>
</reference>
<dbReference type="NCBIfam" id="NF001325">
    <property type="entry name" value="PRK00259.1-3"/>
    <property type="match status" value="1"/>
</dbReference>
<dbReference type="GeneID" id="94692909"/>
<evidence type="ECO:0000256" key="5">
    <source>
        <dbReference type="HAMAP-Rule" id="MF_00189"/>
    </source>
</evidence>
<evidence type="ECO:0000313" key="7">
    <source>
        <dbReference type="EMBL" id="SDZ14749.1"/>
    </source>
</evidence>
<accession>A0A1H3QPV7</accession>
<evidence type="ECO:0000256" key="3">
    <source>
        <dbReference type="ARBA" id="ARBA00022989"/>
    </source>
</evidence>
<keyword evidence="5" id="KW-0997">Cell inner membrane</keyword>
<dbReference type="RefSeq" id="WP_017406454.1">
    <property type="nucleotide sequence ID" value="NZ_AP025556.1"/>
</dbReference>
<feature type="transmembrane region" description="Helical" evidence="5">
    <location>
        <begin position="20"/>
        <end position="40"/>
    </location>
</feature>
<evidence type="ECO:0000256" key="6">
    <source>
        <dbReference type="SAM" id="MobiDB-lite"/>
    </source>
</evidence>